<protein>
    <submittedName>
        <fullName evidence="4">Response regulator</fullName>
    </submittedName>
</protein>
<proteinExistence type="predicted"/>
<feature type="modified residue" description="4-aspartylphosphate" evidence="2">
    <location>
        <position position="58"/>
    </location>
</feature>
<dbReference type="Proteomes" id="UP000762253">
    <property type="component" value="Unassembled WGS sequence"/>
</dbReference>
<dbReference type="PANTHER" id="PTHR44591:SF22">
    <property type="entry name" value="CHEY SUBFAMILY"/>
    <property type="match status" value="1"/>
</dbReference>
<dbReference type="SUPFAM" id="SSF52172">
    <property type="entry name" value="CheY-like"/>
    <property type="match status" value="1"/>
</dbReference>
<dbReference type="Gene3D" id="3.40.50.2300">
    <property type="match status" value="1"/>
</dbReference>
<sequence length="131" mass="14477">MIEPVAKRILYIDDEPNIQLIVKTCLKNLGGWEVEEAQSAAEGLIKAQKLKPDAIILDVMMPEMDGVACLQQLRLNAKTQAIPIVFLTSKSNITERCRFLGLGAVGAIAKPFNPLTLVSQIAKFLDWNLED</sequence>
<dbReference type="Pfam" id="PF00072">
    <property type="entry name" value="Response_reg"/>
    <property type="match status" value="1"/>
</dbReference>
<keyword evidence="1 2" id="KW-0597">Phosphoprotein</keyword>
<dbReference type="SMART" id="SM00448">
    <property type="entry name" value="REC"/>
    <property type="match status" value="1"/>
</dbReference>
<evidence type="ECO:0000313" key="5">
    <source>
        <dbReference type="Proteomes" id="UP000762253"/>
    </source>
</evidence>
<keyword evidence="5" id="KW-1185">Reference proteome</keyword>
<reference evidence="4 5" key="1">
    <citation type="submission" date="2018-06" db="EMBL/GenBank/DDBJ databases">
        <title>Comparative genomics of Brasilonema spp. strains.</title>
        <authorList>
            <person name="Alvarenga D.O."/>
            <person name="Fiore M.F."/>
            <person name="Varani A.M."/>
        </authorList>
    </citation>
    <scope>NUCLEOTIDE SEQUENCE [LARGE SCALE GENOMIC DNA]</scope>
    <source>
        <strain evidence="4 5">UFV-OR1</strain>
    </source>
</reference>
<evidence type="ECO:0000259" key="3">
    <source>
        <dbReference type="PROSITE" id="PS50110"/>
    </source>
</evidence>
<dbReference type="InterPro" id="IPR001789">
    <property type="entry name" value="Sig_transdc_resp-reg_receiver"/>
</dbReference>
<organism evidence="4 5">
    <name type="scientific">Brasilonema octagenarum UFV-OR1</name>
    <dbReference type="NCBI Taxonomy" id="417115"/>
    <lineage>
        <taxon>Bacteria</taxon>
        <taxon>Bacillati</taxon>
        <taxon>Cyanobacteriota</taxon>
        <taxon>Cyanophyceae</taxon>
        <taxon>Nostocales</taxon>
        <taxon>Scytonemataceae</taxon>
        <taxon>Brasilonema</taxon>
        <taxon>Octagenarum group</taxon>
    </lineage>
</organism>
<dbReference type="InterPro" id="IPR011006">
    <property type="entry name" value="CheY-like_superfamily"/>
</dbReference>
<dbReference type="RefSeq" id="WP_169267543.1">
    <property type="nucleotide sequence ID" value="NZ_QMEC01000128.1"/>
</dbReference>
<gene>
    <name evidence="4" type="ORF">DP115_25820</name>
</gene>
<evidence type="ECO:0000256" key="1">
    <source>
        <dbReference type="ARBA" id="ARBA00022553"/>
    </source>
</evidence>
<evidence type="ECO:0000256" key="2">
    <source>
        <dbReference type="PROSITE-ProRule" id="PRU00169"/>
    </source>
</evidence>
<evidence type="ECO:0000313" key="4">
    <source>
        <dbReference type="EMBL" id="NMF65978.1"/>
    </source>
</evidence>
<feature type="domain" description="Response regulatory" evidence="3">
    <location>
        <begin position="8"/>
        <end position="125"/>
    </location>
</feature>
<accession>A0ABX1MBI6</accession>
<dbReference type="PANTHER" id="PTHR44591">
    <property type="entry name" value="STRESS RESPONSE REGULATOR PROTEIN 1"/>
    <property type="match status" value="1"/>
</dbReference>
<dbReference type="InterPro" id="IPR050595">
    <property type="entry name" value="Bact_response_regulator"/>
</dbReference>
<name>A0ABX1MBI6_9CYAN</name>
<dbReference type="PROSITE" id="PS50110">
    <property type="entry name" value="RESPONSE_REGULATORY"/>
    <property type="match status" value="1"/>
</dbReference>
<dbReference type="CDD" id="cd17552">
    <property type="entry name" value="REC_RR468-like"/>
    <property type="match status" value="1"/>
</dbReference>
<dbReference type="EMBL" id="QMEC01000128">
    <property type="protein sequence ID" value="NMF65978.1"/>
    <property type="molecule type" value="Genomic_DNA"/>
</dbReference>
<comment type="caution">
    <text evidence="4">The sequence shown here is derived from an EMBL/GenBank/DDBJ whole genome shotgun (WGS) entry which is preliminary data.</text>
</comment>